<dbReference type="PANTHER" id="PTHR43355">
    <property type="entry name" value="FLAVIN REDUCTASE (NADPH)"/>
    <property type="match status" value="1"/>
</dbReference>
<dbReference type="SUPFAM" id="SSF51735">
    <property type="entry name" value="NAD(P)-binding Rossmann-fold domains"/>
    <property type="match status" value="1"/>
</dbReference>
<evidence type="ECO:0000313" key="3">
    <source>
        <dbReference type="Proteomes" id="UP000028007"/>
    </source>
</evidence>
<protein>
    <recommendedName>
        <fullName evidence="1">NAD(P)-binding domain-containing protein</fullName>
    </recommendedName>
</protein>
<reference evidence="2 3" key="1">
    <citation type="journal article" date="1992" name="Int. J. Syst. Bacteriol.">
        <title>Sphingobacterium antarcticus sp. nov. a Psychrotrophic Bacterium from the Soils of Schirmacher Oasis, Antarctica.</title>
        <authorList>
            <person name="Shivaji S."/>
            <person name="Ray M.K."/>
            <person name="Rao N.S."/>
            <person name="Saiserr L."/>
            <person name="Jagannadham M.V."/>
            <person name="Kumar G.S."/>
            <person name="Reddy G."/>
            <person name="Bhargava P.M."/>
        </authorList>
    </citation>
    <scope>NUCLEOTIDE SEQUENCE [LARGE SCALE GENOMIC DNA]</scope>
    <source>
        <strain evidence="2 3">4BY</strain>
    </source>
</reference>
<dbReference type="Proteomes" id="UP000028007">
    <property type="component" value="Unassembled WGS sequence"/>
</dbReference>
<dbReference type="OrthoDB" id="9790734at2"/>
<dbReference type="InterPro" id="IPR051606">
    <property type="entry name" value="Polyketide_Oxido-like"/>
</dbReference>
<name>A0A081PKS6_9SPHI</name>
<dbReference type="Pfam" id="PF13460">
    <property type="entry name" value="NAD_binding_10"/>
    <property type="match status" value="1"/>
</dbReference>
<dbReference type="eggNOG" id="COG0702">
    <property type="taxonomic scope" value="Bacteria"/>
</dbReference>
<accession>A0A081PKS6</accession>
<dbReference type="Gene3D" id="3.40.50.720">
    <property type="entry name" value="NAD(P)-binding Rossmann-like Domain"/>
    <property type="match status" value="1"/>
</dbReference>
<dbReference type="EMBL" id="JNFF01000019">
    <property type="protein sequence ID" value="KEQ31299.1"/>
    <property type="molecule type" value="Genomic_DNA"/>
</dbReference>
<dbReference type="AlphaFoldDB" id="A0A081PKS6"/>
<dbReference type="GO" id="GO:0004074">
    <property type="term" value="F:biliverdin reductase [NAD(P)H] activity"/>
    <property type="evidence" value="ECO:0007669"/>
    <property type="project" value="TreeGrafter"/>
</dbReference>
<dbReference type="InterPro" id="IPR036291">
    <property type="entry name" value="NAD(P)-bd_dom_sf"/>
</dbReference>
<comment type="caution">
    <text evidence="2">The sequence shown here is derived from an EMBL/GenBank/DDBJ whole genome shotgun (WGS) entry which is preliminary data.</text>
</comment>
<dbReference type="RefSeq" id="WP_037438364.1">
    <property type="nucleotide sequence ID" value="NZ_JNFF01000019.1"/>
</dbReference>
<feature type="domain" description="NAD(P)-binding" evidence="1">
    <location>
        <begin position="12"/>
        <end position="200"/>
    </location>
</feature>
<sequence>MKTNIQTIAVLGGGGRTGQYLIQQLLNKGLKLRVLLRNPENFQFENPLIEIIKGDAADLHTIRNLLTDCNAVISTIGQRPGEQLIARQATENILKVMSADEIKRYILVAGINIDTPSDQKGQSTLIATNWMKENYPEIQTDRQNAYTLLTQSQADWTMVRVPMIEFSAQKTEIAVDLADCPGQQITAGNIASFLIAQLSDTRFYHKSPFISNI</sequence>
<gene>
    <name evidence="2" type="ORF">N180_03375</name>
</gene>
<dbReference type="PANTHER" id="PTHR43355:SF2">
    <property type="entry name" value="FLAVIN REDUCTASE (NADPH)"/>
    <property type="match status" value="1"/>
</dbReference>
<organism evidence="2 3">
    <name type="scientific">Pedobacter antarcticus 4BY</name>
    <dbReference type="NCBI Taxonomy" id="1358423"/>
    <lineage>
        <taxon>Bacteria</taxon>
        <taxon>Pseudomonadati</taxon>
        <taxon>Bacteroidota</taxon>
        <taxon>Sphingobacteriia</taxon>
        <taxon>Sphingobacteriales</taxon>
        <taxon>Sphingobacteriaceae</taxon>
        <taxon>Pedobacter</taxon>
    </lineage>
</organism>
<evidence type="ECO:0000259" key="1">
    <source>
        <dbReference type="Pfam" id="PF13460"/>
    </source>
</evidence>
<dbReference type="GO" id="GO:0042602">
    <property type="term" value="F:riboflavin reductase (NADPH) activity"/>
    <property type="evidence" value="ECO:0007669"/>
    <property type="project" value="TreeGrafter"/>
</dbReference>
<dbReference type="InterPro" id="IPR016040">
    <property type="entry name" value="NAD(P)-bd_dom"/>
</dbReference>
<proteinExistence type="predicted"/>
<keyword evidence="3" id="KW-1185">Reference proteome</keyword>
<evidence type="ECO:0000313" key="2">
    <source>
        <dbReference type="EMBL" id="KEQ31299.1"/>
    </source>
</evidence>